<dbReference type="PANTHER" id="PTHR21666">
    <property type="entry name" value="PEPTIDASE-RELATED"/>
    <property type="match status" value="1"/>
</dbReference>
<organism evidence="3">
    <name type="scientific">Pycnococcus provasolii</name>
    <dbReference type="NCBI Taxonomy" id="41880"/>
    <lineage>
        <taxon>Eukaryota</taxon>
        <taxon>Viridiplantae</taxon>
        <taxon>Chlorophyta</taxon>
        <taxon>Pseudoscourfieldiophyceae</taxon>
        <taxon>Pseudoscourfieldiales</taxon>
        <taxon>Pycnococcaceae</taxon>
        <taxon>Pycnococcus</taxon>
    </lineage>
</organism>
<dbReference type="GO" id="GO:0004222">
    <property type="term" value="F:metalloendopeptidase activity"/>
    <property type="evidence" value="ECO:0007669"/>
    <property type="project" value="TreeGrafter"/>
</dbReference>
<feature type="domain" description="M23ase beta-sheet core" evidence="2">
    <location>
        <begin position="153"/>
        <end position="242"/>
    </location>
</feature>
<feature type="compositionally biased region" description="Basic residues" evidence="1">
    <location>
        <begin position="48"/>
        <end position="61"/>
    </location>
</feature>
<dbReference type="SUPFAM" id="SSF51261">
    <property type="entry name" value="Duplicated hybrid motif"/>
    <property type="match status" value="1"/>
</dbReference>
<sequence>MTDQAHTHVSAHALATSLSQLGGGWSGALFSSLRVTQRAIDTQGDAQRRRRPTPGPRRRIASTRAKSDRDGVAPTLVGAEVPVPRLTLETRDVRTPMLLGSTTLRAWPVLTWTWRPRTHTKKGAVDARRSRMQKPLVTDSFYVSSPFGPRWGRMHKGVDLATQLGEPVVAADDGVVSFAGYDDGYGHVVEITHDDKWRTLYAHLDRADSRRVGTRVACGERIASVGMSGTSSGPHLHFEVQEPIERRTGAPLTSDRSPEGQAPARIGWLASGLCALDRARSMRGARSSNAPSIEYRTVDPALYLPL</sequence>
<dbReference type="CDD" id="cd12797">
    <property type="entry name" value="M23_peptidase"/>
    <property type="match status" value="1"/>
</dbReference>
<reference evidence="3" key="1">
    <citation type="submission" date="2021-01" db="EMBL/GenBank/DDBJ databases">
        <authorList>
            <person name="Corre E."/>
            <person name="Pelletier E."/>
            <person name="Niang G."/>
            <person name="Scheremetjew M."/>
            <person name="Finn R."/>
            <person name="Kale V."/>
            <person name="Holt S."/>
            <person name="Cochrane G."/>
            <person name="Meng A."/>
            <person name="Brown T."/>
            <person name="Cohen L."/>
        </authorList>
    </citation>
    <scope>NUCLEOTIDE SEQUENCE</scope>
    <source>
        <strain evidence="3">RCC2336</strain>
    </source>
</reference>
<evidence type="ECO:0000256" key="1">
    <source>
        <dbReference type="SAM" id="MobiDB-lite"/>
    </source>
</evidence>
<dbReference type="Gene3D" id="2.70.70.10">
    <property type="entry name" value="Glucose Permease (Domain IIA)"/>
    <property type="match status" value="1"/>
</dbReference>
<gene>
    <name evidence="3" type="ORF">PPRO1316_LOCUS2885</name>
</gene>
<dbReference type="Pfam" id="PF01551">
    <property type="entry name" value="Peptidase_M23"/>
    <property type="match status" value="1"/>
</dbReference>
<dbReference type="AlphaFoldDB" id="A0A7S3E140"/>
<dbReference type="EMBL" id="HBHV01004203">
    <property type="protein sequence ID" value="CAE0013808.1"/>
    <property type="molecule type" value="Transcribed_RNA"/>
</dbReference>
<dbReference type="InterPro" id="IPR050570">
    <property type="entry name" value="Cell_wall_metabolism_enzyme"/>
</dbReference>
<accession>A0A7S3E140</accession>
<name>A0A7S3E140_9CHLO</name>
<proteinExistence type="predicted"/>
<evidence type="ECO:0000313" key="3">
    <source>
        <dbReference type="EMBL" id="CAE0013808.1"/>
    </source>
</evidence>
<protein>
    <recommendedName>
        <fullName evidence="2">M23ase beta-sheet core domain-containing protein</fullName>
    </recommendedName>
</protein>
<dbReference type="InterPro" id="IPR016047">
    <property type="entry name" value="M23ase_b-sheet_dom"/>
</dbReference>
<dbReference type="InterPro" id="IPR011055">
    <property type="entry name" value="Dup_hybrid_motif"/>
</dbReference>
<feature type="region of interest" description="Disordered" evidence="1">
    <location>
        <begin position="40"/>
        <end position="76"/>
    </location>
</feature>
<dbReference type="PANTHER" id="PTHR21666:SF270">
    <property type="entry name" value="MUREIN HYDROLASE ACTIVATOR ENVC"/>
    <property type="match status" value="1"/>
</dbReference>
<evidence type="ECO:0000259" key="2">
    <source>
        <dbReference type="Pfam" id="PF01551"/>
    </source>
</evidence>